<dbReference type="PROSITE" id="PS00028">
    <property type="entry name" value="ZINC_FINGER_C2H2_1"/>
    <property type="match status" value="12"/>
</dbReference>
<feature type="domain" description="C2H2-type" evidence="10">
    <location>
        <begin position="713"/>
        <end position="741"/>
    </location>
</feature>
<feature type="compositionally biased region" description="Basic residues" evidence="9">
    <location>
        <begin position="404"/>
        <end position="413"/>
    </location>
</feature>
<feature type="compositionally biased region" description="Polar residues" evidence="9">
    <location>
        <begin position="1687"/>
        <end position="1699"/>
    </location>
</feature>
<dbReference type="InterPro" id="IPR036236">
    <property type="entry name" value="Znf_C2H2_sf"/>
</dbReference>
<dbReference type="InterPro" id="IPR041588">
    <property type="entry name" value="Integrase_H2C2"/>
</dbReference>
<dbReference type="SUPFAM" id="SSF48452">
    <property type="entry name" value="TPR-like"/>
    <property type="match status" value="1"/>
</dbReference>
<feature type="compositionally biased region" description="Basic and acidic residues" evidence="9">
    <location>
        <begin position="741"/>
        <end position="757"/>
    </location>
</feature>
<keyword evidence="4" id="KW-0677">Repeat</keyword>
<keyword evidence="8" id="KW-0966">Cell projection</keyword>
<feature type="compositionally biased region" description="Basic and acidic residues" evidence="9">
    <location>
        <begin position="1651"/>
        <end position="1673"/>
    </location>
</feature>
<dbReference type="InterPro" id="IPR011990">
    <property type="entry name" value="TPR-like_helical_dom_sf"/>
</dbReference>
<dbReference type="Gene3D" id="1.25.40.10">
    <property type="entry name" value="Tetratricopeptide repeat domain"/>
    <property type="match status" value="2"/>
</dbReference>
<name>K1QQF9_MAGGI</name>
<dbReference type="Gene3D" id="3.30.420.10">
    <property type="entry name" value="Ribonuclease H-like superfamily/Ribonuclease H"/>
    <property type="match status" value="1"/>
</dbReference>
<feature type="region of interest" description="Disordered" evidence="9">
    <location>
        <begin position="1216"/>
        <end position="1242"/>
    </location>
</feature>
<feature type="domain" description="C2H2-type" evidence="10">
    <location>
        <begin position="1909"/>
        <end position="1937"/>
    </location>
</feature>
<feature type="compositionally biased region" description="Polar residues" evidence="9">
    <location>
        <begin position="833"/>
        <end position="847"/>
    </location>
</feature>
<protein>
    <submittedName>
        <fullName evidence="11">Tetratricopeptide repeat protein 26</fullName>
    </submittedName>
</protein>
<dbReference type="InterPro" id="IPR013087">
    <property type="entry name" value="Znf_C2H2_type"/>
</dbReference>
<feature type="domain" description="C2H2-type" evidence="10">
    <location>
        <begin position="1821"/>
        <end position="1848"/>
    </location>
</feature>
<evidence type="ECO:0000256" key="8">
    <source>
        <dbReference type="ARBA" id="ARBA00023273"/>
    </source>
</evidence>
<feature type="domain" description="C2H2-type" evidence="10">
    <location>
        <begin position="603"/>
        <end position="631"/>
    </location>
</feature>
<dbReference type="PANTHER" id="PTHR14781:SF0">
    <property type="entry name" value="INTRAFLAGELLAR TRANSPORT PROTEIN 56"/>
    <property type="match status" value="1"/>
</dbReference>
<dbReference type="InterPro" id="IPR012337">
    <property type="entry name" value="RNaseH-like_sf"/>
</dbReference>
<dbReference type="Pfam" id="PF00096">
    <property type="entry name" value="zf-C2H2"/>
    <property type="match status" value="5"/>
</dbReference>
<feature type="compositionally biased region" description="Acidic residues" evidence="9">
    <location>
        <begin position="422"/>
        <end position="434"/>
    </location>
</feature>
<feature type="region of interest" description="Disordered" evidence="9">
    <location>
        <begin position="826"/>
        <end position="847"/>
    </location>
</feature>
<gene>
    <name evidence="11" type="ORF">CGI_10018228</name>
</gene>
<evidence type="ECO:0000256" key="1">
    <source>
        <dbReference type="ARBA" id="ARBA00004138"/>
    </source>
</evidence>
<dbReference type="GO" id="GO:0035735">
    <property type="term" value="P:intraciliary transport involved in cilium assembly"/>
    <property type="evidence" value="ECO:0007669"/>
    <property type="project" value="TreeGrafter"/>
</dbReference>
<dbReference type="FunFam" id="1.25.40.10:FF:001530">
    <property type="entry name" value="Predicted protein"/>
    <property type="match status" value="1"/>
</dbReference>
<evidence type="ECO:0000256" key="2">
    <source>
        <dbReference type="ARBA" id="ARBA00007834"/>
    </source>
</evidence>
<sequence>MSTMRRRSQTGPRTDTTYDIYVYMTEGKYPDGANENARRNLRKRSKMFKLKGSEVFHVSTTKDRFGKDVQRERLVLTDNAKRNAVISELHVDEKGNHLGREKVLSALTEKYYFVGMNNKVREYLLNCSSCRSRFKLEGLSDGSTSAVSDLDDMDDNDSNASFSEDGKLIKSEWPARSQEALHFWDIVELNVMGPYDCIDSKHYIVVFLDLFSNWPEAFVVDSVSPSVVTHLLLNLICRFGCMKTLMIRESTNCAKEDLTPLQKSLEKSGIDININQFSSALSEKIWKEMGDNLDSFTKNNAHWPHCLEFALLPHRVSRPERSEYTPAYITYGRELNLPSSMHKGEGDNFPSAEPHLSLEDMTALSDKFQSVYSSYGKNIQAWNSCSQPFCVIPSLNSSETVKTPGKRGRKKKNPAPPPPPPEEQDSDKEAEEDMPPPATDVTPRTTGRKRKRNISRITRLINAEDDEDDEDHPPKQDPDDKDYSPSNKMVKVNTEQDGEPSDPKAPLIMKLTPPTPKKHICNGCGKEFSRSDVLRRHIREMHEAHESMINICPECGICIKRKHHLARHIKQVHSKGCECKACGEMFGNKIELKEHISTAHDGYNCEKCNRNYTSKSGLKFHIAQEHEQKYPCPICGKSSGSSSSFNKHLASHTEGSDIKCPHCRYIFPNKDTFMAHRESCRMSRAYTCNQCGKGFSSKNSFQHHEATHFDGKFPCHICGIKFSFSTNLNRHIRTVHVAKAEGEDVKSPELSADKESSDQTGSVPENQKTANAGNLFESGVVVPGMDDTQNNSLNQIVEAIKLQVERRISSGYCGNGDIPGKQSVGTDAMEAAETTSPQKPVVSSSSNQLSREITTVSKNANIQVIHQPASTKPTSTGVQEFALVSNENSKGQDINSGNIWIALHESGKPARNIVMNQAANTYQTEKPQTGGISNSENVQVAKKPVPVSHSEQISPAVAISNVPATYRIISDQVHLKSTPSSVPTYRVITAERGAQPKSTATVLPNIYTVMTSDPSRSKATSLLPSTYVAATSEQVQVAVQKPQSIVMTAGQGQSSVPLTYTVQQPVPVVTSMQKVPPGSRDLASYMQKVLPDSCSAMPSSLLQKVESGSYGIVTEEHSSQVYSIATTDDDSKNLDVTAYNVIVKEINDPVQPAAEVVPNAGLHAVQSSDITEADGIESGGASFSEATADPVQEDVQFTSELTTQVQEAVEYDTVTTDPDIISPANPDPASNSYPSQLEDSDGTDYTMVVDSLQTGEQPKGQHSSYTTEASENVENLMQLSDSSQMNLPVENPNEMETSELDAYYQAIFQYKKHKSYLPGCPDNYKRVLRKSAVSYTVFEDKLFYTTDGELRYVPMTWKERLYYLASAHMSQKGKHINKNNMAQWMTDKKIAWKGISVDCTAFAAACPHCTLGERKSEPISKQSFKDDPVLKMAEDNYSLLLNYLQKQTFPSTTPQSQKDTVTSIAKNFVIQKGVLYHKKGKMGDLRCLEVGTKDRKVAMQAAHVSNDKFVWNRMGESVNNFIAGCCKKKDEEYATPRTLINRNVDFFNKQFLNGVVDKILVQGKEKYSKPVIQDLLDHIKEEPNSPVKEEEAVEMGEKNEENEKQEGNTSGEKSEVKETQEGNENQKVKETQEGNENQKVKETQEGNENQKCQEKTDKAGETEEKTEETEKQKKSTTQNQTLRKEQSPTNRKITSTKSFTRGPEKETEAYGLDTMITTTVGNVMKTGIMSDRVTRTAVSSIIPPEELEEEEEEEEEAMQTETLTEVVPKIEDVSGSSSTGVKEEEKKGKAIHLVCEYCGMIFKGHNKYKIHMYGHTGVKPYPCTLCDKSFTLKKTLKFHLGKHAGQKPFLCNICGKRFHVPNSLRSHLQIHAKGGNNIHYCKLCNREFATDARFEKHLKFKHPPEEEEHLCSQCGKKFCSRKSLKRHEKSAHDAVKSHFCKVCERGFFRKEYLNRHMQQHELQTEGGTKKVKSLVIRKPKALQNKKPATKTVEKTEPGNIIIQTVQEGENPSISNVVGNIRIEVEPGQVEEYFIQEGDGSTENMYYAVETNEVDQEGGGSTLVYSFPSVQYEIECPDGQLNQEALSAITMLAQASSQQNMLSRAKPAIGPGSTTPAKENKKKKQVPKVEDFLNMRDYTGAITLLEFNRNSGKGNDETDLWIAYCAFHLGDYKRSMEEFERMTRRDGCHPDVWTNLACCYFFLGMYPEADTACAKGPKSKLQNRLLFHLSHKFGDEKRLMGHHQSLQDVIEDQLSLASIHYLRSHYQEAIDIYKRILLDNRDFLALNVYVALCYYKLDYYDVSQEVLAVYLQQYPDSAIALNLKACNHFRLYNGKAAEVNKKEKQKNGTISELKSLQEMSSPSFVFARDLIKHNLVVFRGGEGALQVLPPLIDVLPEARLNLVIYYLKQDDIAEAYNLIKDLEPTTPQEYILKGVVNAALGQEQGSREHLKIAQQYFQLVGGSASECDTIPGRQCMSSCFFLLKQFEDVLIYLNSIKASINISYFYNDDSFNFNYAQAKAAVGNFKESEEVFLLIQSEKIKNDYTYLSWLARVYIMNRKSRLAWELYLKMETSGESFSLLQLIANDCYKMGQFYYAAKAFDVLERLDPNPEYWEGKRGACVGVFQMIIAGHEPRDTLRDVINMLRNTSNPQVEYIIRSMKKWAKENLVPLP</sequence>
<feature type="domain" description="C2H2-type" evidence="10">
    <location>
        <begin position="1938"/>
        <end position="1965"/>
    </location>
</feature>
<dbReference type="SUPFAM" id="SSF53098">
    <property type="entry name" value="Ribonuclease H-like"/>
    <property type="match status" value="1"/>
</dbReference>
<dbReference type="FunFam" id="3.30.160.60:FF:000100">
    <property type="entry name" value="Zinc finger 45-like"/>
    <property type="match status" value="3"/>
</dbReference>
<feature type="domain" description="C2H2-type" evidence="10">
    <location>
        <begin position="1849"/>
        <end position="1872"/>
    </location>
</feature>
<dbReference type="Pfam" id="PF17921">
    <property type="entry name" value="Integrase_H2C2"/>
    <property type="match status" value="1"/>
</dbReference>
<keyword evidence="7" id="KW-0862">Zinc</keyword>
<organism evidence="11">
    <name type="scientific">Magallana gigas</name>
    <name type="common">Pacific oyster</name>
    <name type="synonym">Crassostrea gigas</name>
    <dbReference type="NCBI Taxonomy" id="29159"/>
    <lineage>
        <taxon>Eukaryota</taxon>
        <taxon>Metazoa</taxon>
        <taxon>Spiralia</taxon>
        <taxon>Lophotrochozoa</taxon>
        <taxon>Mollusca</taxon>
        <taxon>Bivalvia</taxon>
        <taxon>Autobranchia</taxon>
        <taxon>Pteriomorphia</taxon>
        <taxon>Ostreida</taxon>
        <taxon>Ostreoidea</taxon>
        <taxon>Ostreidae</taxon>
        <taxon>Magallana</taxon>
    </lineage>
</organism>
<dbReference type="PANTHER" id="PTHR14781">
    <property type="entry name" value="INTRAFLAGELLAR TRANSPORT PROTEIN 56"/>
    <property type="match status" value="1"/>
</dbReference>
<dbReference type="GO" id="GO:0008270">
    <property type="term" value="F:zinc ion binding"/>
    <property type="evidence" value="ECO:0007669"/>
    <property type="project" value="UniProtKB-KW"/>
</dbReference>
<feature type="domain" description="C2H2-type" evidence="10">
    <location>
        <begin position="630"/>
        <end position="657"/>
    </location>
</feature>
<dbReference type="GO" id="GO:0030992">
    <property type="term" value="C:intraciliary transport particle B"/>
    <property type="evidence" value="ECO:0007669"/>
    <property type="project" value="TreeGrafter"/>
</dbReference>
<keyword evidence="6" id="KW-0802">TPR repeat</keyword>
<keyword evidence="3" id="KW-0479">Metal-binding</keyword>
<feature type="region of interest" description="Disordered" evidence="9">
    <location>
        <begin position="396"/>
        <end position="507"/>
    </location>
</feature>
<feature type="domain" description="C2H2-type" evidence="10">
    <location>
        <begin position="550"/>
        <end position="574"/>
    </location>
</feature>
<evidence type="ECO:0000256" key="3">
    <source>
        <dbReference type="ARBA" id="ARBA00022723"/>
    </source>
</evidence>
<evidence type="ECO:0000256" key="5">
    <source>
        <dbReference type="ARBA" id="ARBA00022771"/>
    </source>
</evidence>
<comment type="subcellular location">
    <subcellularLocation>
        <location evidence="1">Cell projection</location>
        <location evidence="1">Cilium</location>
    </subcellularLocation>
</comment>
<evidence type="ECO:0000256" key="6">
    <source>
        <dbReference type="ARBA" id="ARBA00022803"/>
    </source>
</evidence>
<evidence type="ECO:0000256" key="4">
    <source>
        <dbReference type="ARBA" id="ARBA00022737"/>
    </source>
</evidence>
<dbReference type="Gene3D" id="3.30.160.60">
    <property type="entry name" value="Classic Zinc Finger"/>
    <property type="match status" value="9"/>
</dbReference>
<feature type="compositionally biased region" description="Basic and acidic residues" evidence="9">
    <location>
        <begin position="1578"/>
        <end position="1644"/>
    </location>
</feature>
<dbReference type="InterPro" id="IPR036397">
    <property type="entry name" value="RNaseH_sf"/>
</dbReference>
<reference evidence="11" key="1">
    <citation type="journal article" date="2012" name="Nature">
        <title>The oyster genome reveals stress adaptation and complexity of shell formation.</title>
        <authorList>
            <person name="Zhang G."/>
            <person name="Fang X."/>
            <person name="Guo X."/>
            <person name="Li L."/>
            <person name="Luo R."/>
            <person name="Xu F."/>
            <person name="Yang P."/>
            <person name="Zhang L."/>
            <person name="Wang X."/>
            <person name="Qi H."/>
            <person name="Xiong Z."/>
            <person name="Que H."/>
            <person name="Xie Y."/>
            <person name="Holland P.W."/>
            <person name="Paps J."/>
            <person name="Zhu Y."/>
            <person name="Wu F."/>
            <person name="Chen Y."/>
            <person name="Wang J."/>
            <person name="Peng C."/>
            <person name="Meng J."/>
            <person name="Yang L."/>
            <person name="Liu J."/>
            <person name="Wen B."/>
            <person name="Zhang N."/>
            <person name="Huang Z."/>
            <person name="Zhu Q."/>
            <person name="Feng Y."/>
            <person name="Mount A."/>
            <person name="Hedgecock D."/>
            <person name="Xu Z."/>
            <person name="Liu Y."/>
            <person name="Domazet-Loso T."/>
            <person name="Du Y."/>
            <person name="Sun X."/>
            <person name="Zhang S."/>
            <person name="Liu B."/>
            <person name="Cheng P."/>
            <person name="Jiang X."/>
            <person name="Li J."/>
            <person name="Fan D."/>
            <person name="Wang W."/>
            <person name="Fu W."/>
            <person name="Wang T."/>
            <person name="Wang B."/>
            <person name="Zhang J."/>
            <person name="Peng Z."/>
            <person name="Li Y."/>
            <person name="Li N."/>
            <person name="Wang J."/>
            <person name="Chen M."/>
            <person name="He Y."/>
            <person name="Tan F."/>
            <person name="Song X."/>
            <person name="Zheng Q."/>
            <person name="Huang R."/>
            <person name="Yang H."/>
            <person name="Du X."/>
            <person name="Chen L."/>
            <person name="Yang M."/>
            <person name="Gaffney P.M."/>
            <person name="Wang S."/>
            <person name="Luo L."/>
            <person name="She Z."/>
            <person name="Ming Y."/>
            <person name="Huang W."/>
            <person name="Zhang S."/>
            <person name="Huang B."/>
            <person name="Zhang Y."/>
            <person name="Qu T."/>
            <person name="Ni P."/>
            <person name="Miao G."/>
            <person name="Wang J."/>
            <person name="Wang Q."/>
            <person name="Steinberg C.E."/>
            <person name="Wang H."/>
            <person name="Li N."/>
            <person name="Qian L."/>
            <person name="Zhang G."/>
            <person name="Li Y."/>
            <person name="Yang H."/>
            <person name="Liu X."/>
            <person name="Wang J."/>
            <person name="Yin Y."/>
            <person name="Wang J."/>
        </authorList>
    </citation>
    <scope>NUCLEOTIDE SEQUENCE [LARGE SCALE GENOMIC DNA]</scope>
    <source>
        <strain evidence="11">05x7-T-G4-1.051#20</strain>
    </source>
</reference>
<feature type="compositionally biased region" description="Basic and acidic residues" evidence="9">
    <location>
        <begin position="472"/>
        <end position="483"/>
    </location>
</feature>
<evidence type="ECO:0000313" key="11">
    <source>
        <dbReference type="EMBL" id="EKC33409.1"/>
    </source>
</evidence>
<dbReference type="SUPFAM" id="SSF57667">
    <property type="entry name" value="beta-beta-alpha zinc fingers"/>
    <property type="match status" value="7"/>
</dbReference>
<feature type="region of interest" description="Disordered" evidence="9">
    <location>
        <begin position="741"/>
        <end position="774"/>
    </location>
</feature>
<dbReference type="PROSITE" id="PS50157">
    <property type="entry name" value="ZINC_FINGER_C2H2_2"/>
    <property type="match status" value="13"/>
</dbReference>
<comment type="similarity">
    <text evidence="2">Belongs to the IFT56 family.</text>
</comment>
<feature type="domain" description="C2H2-type" evidence="10">
    <location>
        <begin position="686"/>
        <end position="713"/>
    </location>
</feature>
<proteinExistence type="inferred from homology"/>
<evidence type="ECO:0000259" key="10">
    <source>
        <dbReference type="PROSITE" id="PS50157"/>
    </source>
</evidence>
<accession>K1QQF9</accession>
<feature type="domain" description="C2H2-type" evidence="10">
    <location>
        <begin position="577"/>
        <end position="605"/>
    </location>
</feature>
<feature type="compositionally biased region" description="Polar residues" evidence="9">
    <location>
        <begin position="758"/>
        <end position="772"/>
    </location>
</feature>
<feature type="compositionally biased region" description="Polar residues" evidence="9">
    <location>
        <begin position="1228"/>
        <end position="1237"/>
    </location>
</feature>
<dbReference type="GO" id="GO:0036064">
    <property type="term" value="C:ciliary basal body"/>
    <property type="evidence" value="ECO:0007669"/>
    <property type="project" value="TreeGrafter"/>
</dbReference>
<dbReference type="GO" id="GO:0035720">
    <property type="term" value="P:intraciliary anterograde transport"/>
    <property type="evidence" value="ECO:0007669"/>
    <property type="project" value="TreeGrafter"/>
</dbReference>
<keyword evidence="5" id="KW-0863">Zinc-finger</keyword>
<dbReference type="GO" id="GO:0097546">
    <property type="term" value="C:ciliary base"/>
    <property type="evidence" value="ECO:0007669"/>
    <property type="project" value="TreeGrafter"/>
</dbReference>
<dbReference type="InterPro" id="IPR030511">
    <property type="entry name" value="TTC26"/>
</dbReference>
<dbReference type="HOGENOM" id="CLU_227496_0_0_1"/>
<dbReference type="InParanoid" id="K1QQF9"/>
<evidence type="ECO:0000256" key="9">
    <source>
        <dbReference type="SAM" id="MobiDB-lite"/>
    </source>
</evidence>
<feature type="region of interest" description="Disordered" evidence="9">
    <location>
        <begin position="2104"/>
        <end position="2125"/>
    </location>
</feature>
<dbReference type="Gene3D" id="1.10.340.70">
    <property type="match status" value="2"/>
</dbReference>
<feature type="region of interest" description="Disordered" evidence="9">
    <location>
        <begin position="1578"/>
        <end position="1711"/>
    </location>
</feature>
<feature type="domain" description="C2H2-type" evidence="10">
    <location>
        <begin position="1793"/>
        <end position="1820"/>
    </location>
</feature>
<feature type="domain" description="C2H2-type" evidence="10">
    <location>
        <begin position="1879"/>
        <end position="1907"/>
    </location>
</feature>
<evidence type="ECO:0000256" key="7">
    <source>
        <dbReference type="ARBA" id="ARBA00022833"/>
    </source>
</evidence>
<dbReference type="SMART" id="SM00355">
    <property type="entry name" value="ZnF_C2H2"/>
    <property type="match status" value="14"/>
</dbReference>
<dbReference type="GO" id="GO:0120170">
    <property type="term" value="F:intraciliary transport particle B binding"/>
    <property type="evidence" value="ECO:0007669"/>
    <property type="project" value="TreeGrafter"/>
</dbReference>
<dbReference type="FunFam" id="1.25.40.10:FF:000588">
    <property type="entry name" value="Intraflagellar transport protein 56"/>
    <property type="match status" value="1"/>
</dbReference>
<dbReference type="GO" id="GO:0003676">
    <property type="term" value="F:nucleic acid binding"/>
    <property type="evidence" value="ECO:0007669"/>
    <property type="project" value="InterPro"/>
</dbReference>
<feature type="domain" description="C2H2-type" evidence="10">
    <location>
        <begin position="519"/>
        <end position="547"/>
    </location>
</feature>
<dbReference type="EMBL" id="JH818556">
    <property type="protein sequence ID" value="EKC33409.1"/>
    <property type="molecule type" value="Genomic_DNA"/>
</dbReference>